<accession>A0A382L1F7</accession>
<name>A0A382L1F7_9ZZZZ</name>
<protein>
    <recommendedName>
        <fullName evidence="1">Thioredoxin domain-containing protein</fullName>
    </recommendedName>
</protein>
<dbReference type="InterPro" id="IPR013766">
    <property type="entry name" value="Thioredoxin_domain"/>
</dbReference>
<dbReference type="Pfam" id="PF00085">
    <property type="entry name" value="Thioredoxin"/>
    <property type="match status" value="1"/>
</dbReference>
<sequence length="113" mass="12473">LALLLIACSEPYIFSEVSIKGGSLPPFNKNVKDPAIGAFAPVPTGIDLEGNSVTISTRKSTEQKKATMIVFLAHWCSHCQREVPMIQKWIKENGYPENINIYSVASHIDKTMP</sequence>
<dbReference type="AlphaFoldDB" id="A0A382L1F7"/>
<proteinExistence type="predicted"/>
<evidence type="ECO:0000313" key="2">
    <source>
        <dbReference type="EMBL" id="SVC28807.1"/>
    </source>
</evidence>
<feature type="non-terminal residue" evidence="2">
    <location>
        <position position="113"/>
    </location>
</feature>
<feature type="domain" description="Thioredoxin" evidence="1">
    <location>
        <begin position="34"/>
        <end position="113"/>
    </location>
</feature>
<dbReference type="InterPro" id="IPR036249">
    <property type="entry name" value="Thioredoxin-like_sf"/>
</dbReference>
<feature type="non-terminal residue" evidence="2">
    <location>
        <position position="1"/>
    </location>
</feature>
<organism evidence="2">
    <name type="scientific">marine metagenome</name>
    <dbReference type="NCBI Taxonomy" id="408172"/>
    <lineage>
        <taxon>unclassified sequences</taxon>
        <taxon>metagenomes</taxon>
        <taxon>ecological metagenomes</taxon>
    </lineage>
</organism>
<reference evidence="2" key="1">
    <citation type="submission" date="2018-05" db="EMBL/GenBank/DDBJ databases">
        <authorList>
            <person name="Lanie J.A."/>
            <person name="Ng W.-L."/>
            <person name="Kazmierczak K.M."/>
            <person name="Andrzejewski T.M."/>
            <person name="Davidsen T.M."/>
            <person name="Wayne K.J."/>
            <person name="Tettelin H."/>
            <person name="Glass J.I."/>
            <person name="Rusch D."/>
            <person name="Podicherti R."/>
            <person name="Tsui H.-C.T."/>
            <person name="Winkler M.E."/>
        </authorList>
    </citation>
    <scope>NUCLEOTIDE SEQUENCE</scope>
</reference>
<gene>
    <name evidence="2" type="ORF">METZ01_LOCUS281661</name>
</gene>
<dbReference type="PROSITE" id="PS51352">
    <property type="entry name" value="THIOREDOXIN_2"/>
    <property type="match status" value="1"/>
</dbReference>
<evidence type="ECO:0000259" key="1">
    <source>
        <dbReference type="PROSITE" id="PS51352"/>
    </source>
</evidence>
<dbReference type="EMBL" id="UINC01083268">
    <property type="protein sequence ID" value="SVC28807.1"/>
    <property type="molecule type" value="Genomic_DNA"/>
</dbReference>
<dbReference type="SUPFAM" id="SSF52833">
    <property type="entry name" value="Thioredoxin-like"/>
    <property type="match status" value="1"/>
</dbReference>
<dbReference type="Gene3D" id="3.40.30.10">
    <property type="entry name" value="Glutaredoxin"/>
    <property type="match status" value="1"/>
</dbReference>